<gene>
    <name evidence="5" type="ORF">SAMN05661044_03693</name>
</gene>
<dbReference type="InterPro" id="IPR013785">
    <property type="entry name" value="Aldolase_TIM"/>
</dbReference>
<feature type="active site" description="Proton donor/acceptor" evidence="4">
    <location>
        <position position="140"/>
    </location>
</feature>
<accession>A0A1H7U1B3</accession>
<sequence>MKEKQKGFIPVMLTPYTEEGKIDFNGLSSLTEFYLASGASGLFANCQSSEMFELSADESLDIIEQVVKVVNGRVPVVAACSIAGTIDKQAAFVKRIYGLGVEAVIMITGLIAEEHESNEMFDKKVSDLFALTDQIPLGFYECPEPYKRVLSAQQLQDYVKTGRVIYHKDTCLDIQQVRAKIAGTSGANFGLYDAYMAHAVASLKAGAAGLSCIQGNYFPEMIVWLCENYDNENRRDEVEIVQEFLVQHMDIMHTVYPIVSKYFLQKRGLDISLYTRRKVGAFDSAIKTAIDKLYADYTILAGRLGISYLSAHLR</sequence>
<dbReference type="AlphaFoldDB" id="A0A1H7U1B3"/>
<dbReference type="SMART" id="SM01130">
    <property type="entry name" value="DHDPS"/>
    <property type="match status" value="1"/>
</dbReference>
<dbReference type="EMBL" id="FOAF01000005">
    <property type="protein sequence ID" value="SEL90713.1"/>
    <property type="molecule type" value="Genomic_DNA"/>
</dbReference>
<proteinExistence type="inferred from homology"/>
<dbReference type="GO" id="GO:0008840">
    <property type="term" value="F:4-hydroxy-tetrahydrodipicolinate synthase activity"/>
    <property type="evidence" value="ECO:0007669"/>
    <property type="project" value="TreeGrafter"/>
</dbReference>
<evidence type="ECO:0000256" key="2">
    <source>
        <dbReference type="ARBA" id="ARBA00023239"/>
    </source>
</evidence>
<dbReference type="PIRSF" id="PIRSF001365">
    <property type="entry name" value="DHDPS"/>
    <property type="match status" value="1"/>
</dbReference>
<dbReference type="RefSeq" id="WP_093327161.1">
    <property type="nucleotide sequence ID" value="NZ_FOAF01000005.1"/>
</dbReference>
<dbReference type="InterPro" id="IPR002220">
    <property type="entry name" value="DapA-like"/>
</dbReference>
<evidence type="ECO:0000256" key="3">
    <source>
        <dbReference type="PIRNR" id="PIRNR001365"/>
    </source>
</evidence>
<evidence type="ECO:0000256" key="1">
    <source>
        <dbReference type="ARBA" id="ARBA00007592"/>
    </source>
</evidence>
<dbReference type="PANTHER" id="PTHR12128:SF66">
    <property type="entry name" value="4-HYDROXY-2-OXOGLUTARATE ALDOLASE, MITOCHONDRIAL"/>
    <property type="match status" value="1"/>
</dbReference>
<name>A0A1H7U1B3_OLID1</name>
<dbReference type="Gene3D" id="3.20.20.70">
    <property type="entry name" value="Aldolase class I"/>
    <property type="match status" value="1"/>
</dbReference>
<dbReference type="Proteomes" id="UP000199421">
    <property type="component" value="Unassembled WGS sequence"/>
</dbReference>
<organism evidence="5 6">
    <name type="scientific">Olivibacter domesticus</name>
    <name type="common">Pseudosphingobacterium domesticum</name>
    <dbReference type="NCBI Taxonomy" id="407022"/>
    <lineage>
        <taxon>Bacteria</taxon>
        <taxon>Pseudomonadati</taxon>
        <taxon>Bacteroidota</taxon>
        <taxon>Sphingobacteriia</taxon>
        <taxon>Sphingobacteriales</taxon>
        <taxon>Sphingobacteriaceae</taxon>
        <taxon>Olivibacter</taxon>
    </lineage>
</organism>
<dbReference type="SUPFAM" id="SSF51569">
    <property type="entry name" value="Aldolase"/>
    <property type="match status" value="1"/>
</dbReference>
<evidence type="ECO:0000256" key="4">
    <source>
        <dbReference type="PIRSR" id="PIRSR001365-1"/>
    </source>
</evidence>
<feature type="active site" description="Schiff-base intermediate with substrate" evidence="4">
    <location>
        <position position="168"/>
    </location>
</feature>
<comment type="similarity">
    <text evidence="1 3">Belongs to the DapA family.</text>
</comment>
<reference evidence="6" key="1">
    <citation type="submission" date="2016-10" db="EMBL/GenBank/DDBJ databases">
        <authorList>
            <person name="Varghese N."/>
            <person name="Submissions S."/>
        </authorList>
    </citation>
    <scope>NUCLEOTIDE SEQUENCE [LARGE SCALE GENOMIC DNA]</scope>
    <source>
        <strain evidence="6">DSM 18733</strain>
    </source>
</reference>
<dbReference type="CDD" id="cd00408">
    <property type="entry name" value="DHDPS-like"/>
    <property type="match status" value="1"/>
</dbReference>
<dbReference type="Pfam" id="PF00701">
    <property type="entry name" value="DHDPS"/>
    <property type="match status" value="1"/>
</dbReference>
<dbReference type="STRING" id="407022.SAMN05661044_03693"/>
<protein>
    <submittedName>
        <fullName evidence="5">4-hydroxy-tetrahydrodipicolinate synthase</fullName>
    </submittedName>
</protein>
<evidence type="ECO:0000313" key="5">
    <source>
        <dbReference type="EMBL" id="SEL90713.1"/>
    </source>
</evidence>
<dbReference type="OrthoDB" id="9796205at2"/>
<keyword evidence="2 3" id="KW-0456">Lyase</keyword>
<evidence type="ECO:0000313" key="6">
    <source>
        <dbReference type="Proteomes" id="UP000199421"/>
    </source>
</evidence>
<keyword evidence="6" id="KW-1185">Reference proteome</keyword>
<dbReference type="PANTHER" id="PTHR12128">
    <property type="entry name" value="DIHYDRODIPICOLINATE SYNTHASE"/>
    <property type="match status" value="1"/>
</dbReference>